<sequence length="40" mass="4456">MKTKANQSAAEKNITMVALADIQPSGFNPRKRFDEAALYE</sequence>
<evidence type="ECO:0000313" key="1">
    <source>
        <dbReference type="EMBL" id="EKC55256.1"/>
    </source>
</evidence>
<dbReference type="EMBL" id="AJWZ01008031">
    <property type="protein sequence ID" value="EKC55256.1"/>
    <property type="molecule type" value="Genomic_DNA"/>
</dbReference>
<organism evidence="1">
    <name type="scientific">human gut metagenome</name>
    <dbReference type="NCBI Taxonomy" id="408170"/>
    <lineage>
        <taxon>unclassified sequences</taxon>
        <taxon>metagenomes</taxon>
        <taxon>organismal metagenomes</taxon>
    </lineage>
</organism>
<accession>K1T7A5</accession>
<proteinExistence type="predicted"/>
<name>K1T7A5_9ZZZZ</name>
<gene>
    <name evidence="1" type="ORF">OBE_11650</name>
</gene>
<feature type="non-terminal residue" evidence="1">
    <location>
        <position position="40"/>
    </location>
</feature>
<reference evidence="1" key="1">
    <citation type="journal article" date="2013" name="Environ. Microbiol.">
        <title>Microbiota from the distal guts of lean and obese adolescents exhibit partial functional redundancy besides clear differences in community structure.</title>
        <authorList>
            <person name="Ferrer M."/>
            <person name="Ruiz A."/>
            <person name="Lanza F."/>
            <person name="Haange S.B."/>
            <person name="Oberbach A."/>
            <person name="Till H."/>
            <person name="Bargiela R."/>
            <person name="Campoy C."/>
            <person name="Segura M.T."/>
            <person name="Richter M."/>
            <person name="von Bergen M."/>
            <person name="Seifert J."/>
            <person name="Suarez A."/>
        </authorList>
    </citation>
    <scope>NUCLEOTIDE SEQUENCE</scope>
</reference>
<comment type="caution">
    <text evidence="1">The sequence shown here is derived from an EMBL/GenBank/DDBJ whole genome shotgun (WGS) entry which is preliminary data.</text>
</comment>
<dbReference type="AlphaFoldDB" id="K1T7A5"/>
<protein>
    <submittedName>
        <fullName evidence="1">ParB family protein</fullName>
    </submittedName>
</protein>